<dbReference type="InterPro" id="IPR011990">
    <property type="entry name" value="TPR-like_helical_dom_sf"/>
</dbReference>
<sequence>MVFKSFSLARTSLAKGFTHGYAQSVVAGVSQNNPLATLQHDRYRKGVKNQYAFASNSTTSAIKALDAARAHEHQDSGLAAYYTAWQKTQKTEDKEWSQYQFRKLIEYDPKHASKDAAEAKEQDAAVEEASEPTPARAGVSRAYSTSQVEDFKKAVGDEQAEEIALAQVDEAIAQEAAKIKAVNNAIKEVEIQLSPVQEIRSETPAQLSDTLVGPTTLSYTPPSSLLPSPFDEIEEYTAQLEQLAANRKYAEVPAVFEAMLLDGIKPSVAAYNALLSAAINLPRGKHQVVPKALDVYSDMLRRRVAPDTATYTALIELLSVRSLEVVSMSQVYEEKRLRYGGLEEEGKFMLQSNETDYAILTEDGSLSVAVKLFDAAIKVEAGRNLSEKTYRLLVTACAEGERVEDMVRIYSHMESRKVTPAADMFVPMIHAFGKSGDLRSAVECFDEYKALAVANDNGNVQVVRKDKDVYAALIRAYATCDRMDGGQKFLSKVEAALATPEDVTSLRDIVGLKALLPTWLKNGSFQEAYVHATQSLSPQAQHIAMAAICIKAADRDVMDIATEAFDALPAEVDLARPAMAMGAMHTRNGNIEAAEIFWRMLELSPTKPDFIEPTAMHSIALIGSGQAERGLRQGRQMFDRIRDTQSGSQAKMEIVEHIDEAIEVMGQFMMKRGIFLPPRASMELMWTMIENGGLVTPVAHHLLSGMGPEAIAQLNFDDVTLLMQVQSGIILQSAEVDAAHAARFAHLLEVITTTGTPVNKTTSGLVEKALASLDRGDLQHRWYSYKHPAPESMYSSATFAAYPAPVPVTPAVPTFEDQYDPYAASTDNKGSVAITELLEKTHGRTASHLNEALMKFKNMRRAGRHPRFFTYAKLITAAAKEDRLNLAHDILNLAKQDVPLLPQYRIVRYGWVTILDAMVAACLTCGQRDLAGRYHQDLLDMGAAPTANTFGLYITTLKESTKTFDEATEAVKIFLRAKAEGVEPSSFLYNALIGKLGKARRIDDCLFYFSEMRNLGIRPTSVTYGTIVNALCRVSDEKFAEELFEEMESMPNYKPRPAPYHSMMQFFLTTKRDRSKVLAYYERMRSKRIEPTTHTYKLLIDTYATLEPIDMDAAESVLEQVRTTGAVPEAVHYSSLIHAKGCVAHDMEGARRLFDTVLADARVRPQACLYQALFESMVANHQIASTDAVLADMRARRVEMTPYIANSLIHGWALAQDITKAKAIYESVPESRREPSTYEAMTRAYMAVEDRAAAMAVVNEGLSRGYPAAVAGKILELVGSGRTPAEASA</sequence>
<dbReference type="Pfam" id="PF24603">
    <property type="entry name" value="TPR_30"/>
    <property type="match status" value="1"/>
</dbReference>
<dbReference type="InterPro" id="IPR002885">
    <property type="entry name" value="PPR_rpt"/>
</dbReference>
<proteinExistence type="inferred from homology"/>
<dbReference type="PANTHER" id="PTHR47447">
    <property type="entry name" value="OS03G0856100 PROTEIN"/>
    <property type="match status" value="1"/>
</dbReference>
<comment type="caution">
    <text evidence="8">The sequence shown here is derived from an EMBL/GenBank/DDBJ whole genome shotgun (WGS) entry which is preliminary data.</text>
</comment>
<evidence type="ECO:0000313" key="9">
    <source>
        <dbReference type="Proteomes" id="UP000651452"/>
    </source>
</evidence>
<dbReference type="Gene3D" id="1.25.40.10">
    <property type="entry name" value="Tetratricopeptide repeat domain"/>
    <property type="match status" value="5"/>
</dbReference>
<keyword evidence="9" id="KW-1185">Reference proteome</keyword>
<reference evidence="8" key="2">
    <citation type="submission" date="2020-09" db="EMBL/GenBank/DDBJ databases">
        <title>Reference genome assembly for Australian Ascochyta lentis isolate Al4.</title>
        <authorList>
            <person name="Lee R.C."/>
            <person name="Farfan-Caceres L.M."/>
            <person name="Debler J.W."/>
            <person name="Williams A.H."/>
            <person name="Henares B.M."/>
        </authorList>
    </citation>
    <scope>NUCLEOTIDE SEQUENCE</scope>
    <source>
        <strain evidence="8">Al4</strain>
    </source>
</reference>
<dbReference type="OrthoDB" id="411857at2759"/>
<dbReference type="FunFam" id="1.25.40.10:FF:000266">
    <property type="entry name" value="Pentatricopeptide repeat domain-containing protein"/>
    <property type="match status" value="1"/>
</dbReference>
<feature type="domain" description="Tetratricopeptide repeat" evidence="7">
    <location>
        <begin position="506"/>
        <end position="602"/>
    </location>
</feature>
<dbReference type="PANTHER" id="PTHR47447:SF17">
    <property type="entry name" value="OS12G0638900 PROTEIN"/>
    <property type="match status" value="1"/>
</dbReference>
<comment type="similarity">
    <text evidence="1">Belongs to the CCM1 family.</text>
</comment>
<keyword evidence="2" id="KW-0677">Repeat</keyword>
<feature type="compositionally biased region" description="Basic and acidic residues" evidence="6">
    <location>
        <begin position="112"/>
        <end position="123"/>
    </location>
</feature>
<evidence type="ECO:0000256" key="6">
    <source>
        <dbReference type="SAM" id="MobiDB-lite"/>
    </source>
</evidence>
<feature type="region of interest" description="Disordered" evidence="6">
    <location>
        <begin position="112"/>
        <end position="142"/>
    </location>
</feature>
<feature type="repeat" description="PPR" evidence="5">
    <location>
        <begin position="1020"/>
        <end position="1050"/>
    </location>
</feature>
<dbReference type="Pfam" id="PF01535">
    <property type="entry name" value="PPR"/>
    <property type="match status" value="1"/>
</dbReference>
<comment type="subunit">
    <text evidence="4">Binds to mitochondrial small subunit 15S rRNA.</text>
</comment>
<dbReference type="Proteomes" id="UP000651452">
    <property type="component" value="Unassembled WGS sequence"/>
</dbReference>
<evidence type="ECO:0000256" key="2">
    <source>
        <dbReference type="ARBA" id="ARBA00022737"/>
    </source>
</evidence>
<dbReference type="Pfam" id="PF13041">
    <property type="entry name" value="PPR_2"/>
    <property type="match status" value="1"/>
</dbReference>
<dbReference type="PROSITE" id="PS51375">
    <property type="entry name" value="PPR"/>
    <property type="match status" value="3"/>
</dbReference>
<evidence type="ECO:0000313" key="8">
    <source>
        <dbReference type="EMBL" id="KAF9696044.1"/>
    </source>
</evidence>
<protein>
    <recommendedName>
        <fullName evidence="7">Tetratricopeptide repeat domain-containing protein</fullName>
    </recommendedName>
</protein>
<evidence type="ECO:0000259" key="7">
    <source>
        <dbReference type="Pfam" id="PF24603"/>
    </source>
</evidence>
<name>A0A8H7J386_9PLEO</name>
<comment type="function">
    <text evidence="3">Regulates mitochondrial small subunit maturation by controlling 15S rRNA 5'-end processing. Localizes to the 5' precursor of the 15S rRNA in a position that is subsequently occupied by mS47 in the mature yeast mtSSU. Uses structure and sequence-specific RNA recognition, binding to a single-stranded region of the precursor and specifically recognizing bases -6 to -1. The exchange of Ccm1 for mS47 is coupled to the irreversible removal of precursor rRNA that is accompanied by conformational changes of the mitoribosomal proteins uS5m and mS26. These conformational changes signal completion of 5'-end rRNA processing through protection of the mature 5'-end of the 15S rRNA and stabilization of mS47. The removal of the 5' precursor together with the dissociation of Ccm1 may be catalyzed by the 5'-3' exoribonuclease Pet127. Involved in the specific removal of group I introns in mitochondrial encoded transcripts.</text>
</comment>
<evidence type="ECO:0000256" key="1">
    <source>
        <dbReference type="ARBA" id="ARBA00006192"/>
    </source>
</evidence>
<gene>
    <name evidence="8" type="ORF">EKO04_005806</name>
</gene>
<feature type="repeat" description="PPR" evidence="5">
    <location>
        <begin position="386"/>
        <end position="420"/>
    </location>
</feature>
<evidence type="ECO:0000256" key="4">
    <source>
        <dbReference type="ARBA" id="ARBA00044511"/>
    </source>
</evidence>
<dbReference type="EMBL" id="RZGK01000010">
    <property type="protein sequence ID" value="KAF9696044.1"/>
    <property type="molecule type" value="Genomic_DNA"/>
</dbReference>
<organism evidence="8 9">
    <name type="scientific">Ascochyta lentis</name>
    <dbReference type="NCBI Taxonomy" id="205686"/>
    <lineage>
        <taxon>Eukaryota</taxon>
        <taxon>Fungi</taxon>
        <taxon>Dikarya</taxon>
        <taxon>Ascomycota</taxon>
        <taxon>Pezizomycotina</taxon>
        <taxon>Dothideomycetes</taxon>
        <taxon>Pleosporomycetidae</taxon>
        <taxon>Pleosporales</taxon>
        <taxon>Pleosporineae</taxon>
        <taxon>Didymellaceae</taxon>
        <taxon>Ascochyta</taxon>
    </lineage>
</organism>
<reference evidence="8" key="1">
    <citation type="submission" date="2018-12" db="EMBL/GenBank/DDBJ databases">
        <authorList>
            <person name="Syme R.A."/>
            <person name="Farfan-Caceres L."/>
            <person name="Lichtenzveig J."/>
        </authorList>
    </citation>
    <scope>NUCLEOTIDE SEQUENCE</scope>
    <source>
        <strain evidence="8">Al4</strain>
    </source>
</reference>
<evidence type="ECO:0000256" key="5">
    <source>
        <dbReference type="PROSITE-ProRule" id="PRU00708"/>
    </source>
</evidence>
<dbReference type="Pfam" id="PF13812">
    <property type="entry name" value="PPR_3"/>
    <property type="match status" value="1"/>
</dbReference>
<feature type="repeat" description="PPR" evidence="5">
    <location>
        <begin position="985"/>
        <end position="1019"/>
    </location>
</feature>
<dbReference type="InterPro" id="IPR057585">
    <property type="entry name" value="TPR_dom_fungi"/>
</dbReference>
<evidence type="ECO:0000256" key="3">
    <source>
        <dbReference type="ARBA" id="ARBA00044493"/>
    </source>
</evidence>
<accession>A0A8H7J386</accession>
<dbReference type="NCBIfam" id="TIGR00756">
    <property type="entry name" value="PPR"/>
    <property type="match status" value="2"/>
</dbReference>